<reference evidence="9 10" key="1">
    <citation type="journal article" date="2020" name="Nature">
        <title>Bacterial chemolithoautotrophy via manganese oxidation.</title>
        <authorList>
            <person name="Yu H."/>
            <person name="Leadbetter J.R."/>
        </authorList>
    </citation>
    <scope>NUCLEOTIDE SEQUENCE [LARGE SCALE GENOMIC DNA]</scope>
    <source>
        <strain evidence="9 10">Mn-1</strain>
    </source>
</reference>
<feature type="domain" description="NfeD1b N-terminal" evidence="8">
    <location>
        <begin position="73"/>
        <end position="264"/>
    </location>
</feature>
<dbReference type="InterPro" id="IPR029045">
    <property type="entry name" value="ClpP/crotonase-like_dom_sf"/>
</dbReference>
<keyword evidence="2 5" id="KW-0812">Transmembrane</keyword>
<evidence type="ECO:0000256" key="5">
    <source>
        <dbReference type="SAM" id="Phobius"/>
    </source>
</evidence>
<evidence type="ECO:0000259" key="7">
    <source>
        <dbReference type="Pfam" id="PF24961"/>
    </source>
</evidence>
<keyword evidence="10" id="KW-1185">Reference proteome</keyword>
<dbReference type="AlphaFoldDB" id="A0A7X6IC38"/>
<feature type="transmembrane region" description="Helical" evidence="5">
    <location>
        <begin position="360"/>
        <end position="382"/>
    </location>
</feature>
<evidence type="ECO:0000256" key="2">
    <source>
        <dbReference type="ARBA" id="ARBA00022692"/>
    </source>
</evidence>
<proteinExistence type="predicted"/>
<comment type="caution">
    <text evidence="9">The sequence shown here is derived from an EMBL/GenBank/DDBJ whole genome shotgun (WGS) entry which is preliminary data.</text>
</comment>
<evidence type="ECO:0000256" key="4">
    <source>
        <dbReference type="ARBA" id="ARBA00023136"/>
    </source>
</evidence>
<dbReference type="InterPro" id="IPR056739">
    <property type="entry name" value="NfeD_membrane"/>
</dbReference>
<feature type="domain" description="NfeD-like C-terminal" evidence="6">
    <location>
        <begin position="438"/>
        <end position="490"/>
    </location>
</feature>
<feature type="transmembrane region" description="Helical" evidence="5">
    <location>
        <begin position="303"/>
        <end position="320"/>
    </location>
</feature>
<feature type="transmembrane region" description="Helical" evidence="5">
    <location>
        <begin position="388"/>
        <end position="406"/>
    </location>
</feature>
<sequence>MTTIPEKEMNRACLPLKAAMDERPSEISRAGQGSRRRRARLPQWRAILFGLLALLIPGEPLGQPSPAENGRPVVYLAPIEGIIDLGLAPFVNRVLEEAAGAEAAAVIFEINTFGGRVDAAVVIRDALLNAPIQTVAFINKRAISAGALISLAAEKIAMADGGTIGAATPVQVGQPGAPAQPVEEKTVSYVRKEFRATAESRKRPLLVAEAMVDADVEIPGIIEKGKLLTLTTEEAMEHGVADFRANTLESVLEQLELPGAEVKRATPNWAERLVRLLTHPVLSSLLITVAMLGIILELRTPGFGIPGGLGIASLALFFWGHWLVQLAGWEEILLVVSGLVLLVMEIFVIPGFGVAGVLGIAALLGGLSLSVIGAGATWAFILKAVGRVVFSLFIALGASLLLLRLLPRLPFGRRLILETGLGAGEGYTSAPESDRGWLGKKGIALSPLRPAGIAEIEEERVDVVSDGELIEAGQPIKVIRVDGNRIVVRRLRTSTERSEHERT</sequence>
<protein>
    <submittedName>
        <fullName evidence="9">Nodulation protein NfeD</fullName>
    </submittedName>
</protein>
<feature type="domain" description="NfeD integral membrane" evidence="7">
    <location>
        <begin position="282"/>
        <end position="397"/>
    </location>
</feature>
<dbReference type="PANTHER" id="PTHR33507">
    <property type="entry name" value="INNER MEMBRANE PROTEIN YBBJ"/>
    <property type="match status" value="1"/>
</dbReference>
<name>A0A7X6IC38_9BACT</name>
<dbReference type="Gene3D" id="2.40.50.140">
    <property type="entry name" value="Nucleic acid-binding proteins"/>
    <property type="match status" value="1"/>
</dbReference>
<dbReference type="Pfam" id="PF25145">
    <property type="entry name" value="NfeD1b_N"/>
    <property type="match status" value="1"/>
</dbReference>
<dbReference type="Pfam" id="PF01957">
    <property type="entry name" value="NfeD"/>
    <property type="match status" value="1"/>
</dbReference>
<keyword evidence="4 5" id="KW-0472">Membrane</keyword>
<dbReference type="InterPro" id="IPR002810">
    <property type="entry name" value="NfeD-like_C"/>
</dbReference>
<gene>
    <name evidence="9" type="ORF">MNODULE_16820</name>
</gene>
<evidence type="ECO:0000256" key="1">
    <source>
        <dbReference type="ARBA" id="ARBA00004141"/>
    </source>
</evidence>
<dbReference type="GO" id="GO:0005886">
    <property type="term" value="C:plasma membrane"/>
    <property type="evidence" value="ECO:0007669"/>
    <property type="project" value="TreeGrafter"/>
</dbReference>
<dbReference type="PANTHER" id="PTHR33507:SF3">
    <property type="entry name" value="INNER MEMBRANE PROTEIN YBBJ"/>
    <property type="match status" value="1"/>
</dbReference>
<dbReference type="EMBL" id="VTOW01000003">
    <property type="protein sequence ID" value="NKE72416.1"/>
    <property type="molecule type" value="Genomic_DNA"/>
</dbReference>
<dbReference type="InterPro" id="IPR056738">
    <property type="entry name" value="NfeD1b_N"/>
</dbReference>
<dbReference type="InterPro" id="IPR012340">
    <property type="entry name" value="NA-bd_OB-fold"/>
</dbReference>
<evidence type="ECO:0000313" key="9">
    <source>
        <dbReference type="EMBL" id="NKE72416.1"/>
    </source>
</evidence>
<feature type="transmembrane region" description="Helical" evidence="5">
    <location>
        <begin position="276"/>
        <end position="296"/>
    </location>
</feature>
<dbReference type="SUPFAM" id="SSF141322">
    <property type="entry name" value="NfeD domain-like"/>
    <property type="match status" value="1"/>
</dbReference>
<feature type="transmembrane region" description="Helical" evidence="5">
    <location>
        <begin position="332"/>
        <end position="353"/>
    </location>
</feature>
<accession>A0A7X6IC38</accession>
<dbReference type="CDD" id="cd07021">
    <property type="entry name" value="Clp_protease_NfeD_like"/>
    <property type="match status" value="1"/>
</dbReference>
<keyword evidence="3 5" id="KW-1133">Transmembrane helix</keyword>
<dbReference type="Proteomes" id="UP000534783">
    <property type="component" value="Unassembled WGS sequence"/>
</dbReference>
<dbReference type="InterPro" id="IPR052165">
    <property type="entry name" value="Membrane_assoc_protease"/>
</dbReference>
<dbReference type="Pfam" id="PF24961">
    <property type="entry name" value="NfeD_membrane"/>
    <property type="match status" value="1"/>
</dbReference>
<dbReference type="RefSeq" id="WP_168062026.1">
    <property type="nucleotide sequence ID" value="NZ_VTOW01000003.1"/>
</dbReference>
<evidence type="ECO:0000259" key="8">
    <source>
        <dbReference type="Pfam" id="PF25145"/>
    </source>
</evidence>
<comment type="subcellular location">
    <subcellularLocation>
        <location evidence="1">Membrane</location>
        <topology evidence="1">Multi-pass membrane protein</topology>
    </subcellularLocation>
</comment>
<organism evidence="9 10">
    <name type="scientific">Candidatus Manganitrophus noduliformans</name>
    <dbReference type="NCBI Taxonomy" id="2606439"/>
    <lineage>
        <taxon>Bacteria</taxon>
        <taxon>Pseudomonadati</taxon>
        <taxon>Nitrospirota</taxon>
        <taxon>Nitrospiria</taxon>
        <taxon>Candidatus Troglogloeales</taxon>
        <taxon>Candidatus Manganitrophaceae</taxon>
        <taxon>Candidatus Manganitrophus</taxon>
    </lineage>
</organism>
<evidence type="ECO:0000256" key="3">
    <source>
        <dbReference type="ARBA" id="ARBA00022989"/>
    </source>
</evidence>
<dbReference type="SUPFAM" id="SSF52096">
    <property type="entry name" value="ClpP/crotonase"/>
    <property type="match status" value="1"/>
</dbReference>
<evidence type="ECO:0000313" key="10">
    <source>
        <dbReference type="Proteomes" id="UP000534783"/>
    </source>
</evidence>
<evidence type="ECO:0000259" key="6">
    <source>
        <dbReference type="Pfam" id="PF01957"/>
    </source>
</evidence>
<dbReference type="Gene3D" id="3.90.226.10">
    <property type="entry name" value="2-enoyl-CoA Hydratase, Chain A, domain 1"/>
    <property type="match status" value="1"/>
</dbReference>